<dbReference type="EMBL" id="DS268409">
    <property type="protein sequence ID" value="EFO95226.1"/>
    <property type="molecule type" value="Genomic_DNA"/>
</dbReference>
<gene>
    <name evidence="2" type="ORF">CRE_09105</name>
</gene>
<dbReference type="Proteomes" id="UP000008281">
    <property type="component" value="Unassembled WGS sequence"/>
</dbReference>
<keyword evidence="1" id="KW-1133">Transmembrane helix</keyword>
<organism evidence="3">
    <name type="scientific">Caenorhabditis remanei</name>
    <name type="common">Caenorhabditis vulgaris</name>
    <dbReference type="NCBI Taxonomy" id="31234"/>
    <lineage>
        <taxon>Eukaryota</taxon>
        <taxon>Metazoa</taxon>
        <taxon>Ecdysozoa</taxon>
        <taxon>Nematoda</taxon>
        <taxon>Chromadorea</taxon>
        <taxon>Rhabditida</taxon>
        <taxon>Rhabditina</taxon>
        <taxon>Rhabditomorpha</taxon>
        <taxon>Rhabditoidea</taxon>
        <taxon>Rhabditidae</taxon>
        <taxon>Peloderinae</taxon>
        <taxon>Caenorhabditis</taxon>
    </lineage>
</organism>
<evidence type="ECO:0000313" key="3">
    <source>
        <dbReference type="Proteomes" id="UP000008281"/>
    </source>
</evidence>
<name>E3LJA8_CAERE</name>
<accession>E3LJA8</accession>
<dbReference type="AlphaFoldDB" id="E3LJA8"/>
<evidence type="ECO:0000313" key="2">
    <source>
        <dbReference type="EMBL" id="EFO95226.1"/>
    </source>
</evidence>
<dbReference type="Pfam" id="PF10318">
    <property type="entry name" value="7TM_GPCR_Srh"/>
    <property type="match status" value="1"/>
</dbReference>
<keyword evidence="1" id="KW-0472">Membrane</keyword>
<reference evidence="2" key="1">
    <citation type="submission" date="2007-07" db="EMBL/GenBank/DDBJ databases">
        <title>PCAP assembly of the Caenorhabditis remanei genome.</title>
        <authorList>
            <consortium name="The Caenorhabditis remanei Sequencing Consortium"/>
            <person name="Wilson R.K."/>
        </authorList>
    </citation>
    <scope>NUCLEOTIDE SEQUENCE [LARGE SCALE GENOMIC DNA]</scope>
    <source>
        <strain evidence="2">PB4641</strain>
    </source>
</reference>
<proteinExistence type="predicted"/>
<feature type="transmembrane region" description="Helical" evidence="1">
    <location>
        <begin position="122"/>
        <end position="143"/>
    </location>
</feature>
<dbReference type="PANTHER" id="PTHR47405:SF3">
    <property type="entry name" value="SERPENTINE RECEPTOR, CLASS H"/>
    <property type="match status" value="1"/>
</dbReference>
<protein>
    <submittedName>
        <fullName evidence="2">Uncharacterized protein</fullName>
    </submittedName>
</protein>
<dbReference type="HOGENOM" id="CLU_1462636_0_0_1"/>
<dbReference type="PANTHER" id="PTHR47405">
    <property type="entry name" value="SERPENTINE RECEPTOR, CLASS H-RELATED"/>
    <property type="match status" value="1"/>
</dbReference>
<evidence type="ECO:0000256" key="1">
    <source>
        <dbReference type="SAM" id="Phobius"/>
    </source>
</evidence>
<dbReference type="InParanoid" id="E3LJA8"/>
<keyword evidence="1" id="KW-0812">Transmembrane</keyword>
<sequence length="185" mass="21357">MVHFFIEFLPSIVNTLTDKVALLTQNMKKLPSELVTSPDITDLENLSIEWDKRMTQSKSIGDVNSLLKNHSYFQEAQTQRTKFSFTLGLLLDVHIGVIWKVSTHLPVPAICSSGQFAEYSVISFQVFIFLVAFTGSTGLYLFIYRMRVATQHLEVVQFRKLSHGLYYFFLCEHLYCSRAHYFDLP</sequence>
<dbReference type="InterPro" id="IPR019422">
    <property type="entry name" value="7TM_GPCR_serpentine_rcpt_Srh"/>
</dbReference>
<keyword evidence="3" id="KW-1185">Reference proteome</keyword>